<feature type="binding site" evidence="7">
    <location>
        <position position="177"/>
    </location>
    <ligand>
        <name>cyanocob(III)alamin</name>
        <dbReference type="ChEBI" id="CHEBI:17439"/>
    </ligand>
</feature>
<accession>A0A7N4NWE3</accession>
<keyword evidence="3" id="KW-0171">Cobalt transport</keyword>
<keyword evidence="8" id="KW-1015">Disulfide bond</keyword>
<keyword evidence="3" id="KW-0813">Transport</keyword>
<dbReference type="Pfam" id="PF14478">
    <property type="entry name" value="DUF4430"/>
    <property type="match status" value="1"/>
</dbReference>
<dbReference type="Ensembl" id="ENSSHAT00000036195.1">
    <property type="protein sequence ID" value="ENSSHAP00000028796.1"/>
    <property type="gene ID" value="ENSSHAG00000007028.2"/>
</dbReference>
<dbReference type="InterPro" id="IPR051588">
    <property type="entry name" value="Cobalamin_Transport"/>
</dbReference>
<reference evidence="10" key="2">
    <citation type="submission" date="2025-08" db="UniProtKB">
        <authorList>
            <consortium name="Ensembl"/>
        </authorList>
    </citation>
    <scope>IDENTIFICATION</scope>
</reference>
<dbReference type="GO" id="GO:0031419">
    <property type="term" value="F:cobalamin binding"/>
    <property type="evidence" value="ECO:0007669"/>
    <property type="project" value="InterPro"/>
</dbReference>
<evidence type="ECO:0000256" key="8">
    <source>
        <dbReference type="PIRSR" id="PIRSR602157-2"/>
    </source>
</evidence>
<feature type="binding site" evidence="7">
    <location>
        <begin position="385"/>
        <end position="387"/>
    </location>
    <ligand>
        <name>cyanocob(III)alamin</name>
        <dbReference type="ChEBI" id="CHEBI:17439"/>
    </ligand>
</feature>
<feature type="binding site" evidence="7">
    <location>
        <position position="416"/>
    </location>
    <ligand>
        <name>cyanocob(III)alamin</name>
        <dbReference type="ChEBI" id="CHEBI:17439"/>
    </ligand>
</feature>
<dbReference type="SUPFAM" id="SSF48239">
    <property type="entry name" value="Terpenoid cyclases/Protein prenyltransferases"/>
    <property type="match status" value="1"/>
</dbReference>
<keyword evidence="4" id="KW-0964">Secreted</keyword>
<dbReference type="Pfam" id="PF01122">
    <property type="entry name" value="Cobalamin_bind"/>
    <property type="match status" value="1"/>
</dbReference>
<sequence length="416" mass="46553">MVLSLAFSCYACDFLFSSLITEVSSKEKDKLALLINTMVNSNDPYSSIASHVLMALKFVDQHYPKAETTFLNQVKLNIMQCDDAVTSGQFALDLLALTAACQTCIIKDYELVKKLEQKFQAEVDSIDKHGHPLTTYYQLGLDVLAICLLNGTYSTSKIADLFSVDSKKYYNEQFSVDTGALAVLALTCVDRKNPDVKEIRNDIRMLVERILKEIKPDGIIGNIYSTGRAMQALFVTSQYYKEKDWNCTKTLQNVLNHIPEAFHRPITASQVFPALLGKTYLDLTHGSCQSNPGDLNNSVPTITESTPQSQENISVKYQVVDFITKDFKKSTEVSVPKGSFFLNVMEKAQEKDQKAFGFTTKSSEWGPYVTSVAGIEASSKDRTYWQLLNNDQPLSQGVADFVVSKGDKLEVRLSRY</sequence>
<dbReference type="GO" id="GO:0006824">
    <property type="term" value="P:cobalt ion transport"/>
    <property type="evidence" value="ECO:0007669"/>
    <property type="project" value="UniProtKB-KW"/>
</dbReference>
<gene>
    <name evidence="10" type="primary">TCN1</name>
</gene>
<evidence type="ECO:0000313" key="11">
    <source>
        <dbReference type="Proteomes" id="UP000007648"/>
    </source>
</evidence>
<organism evidence="10 11">
    <name type="scientific">Sarcophilus harrisii</name>
    <name type="common">Tasmanian devil</name>
    <name type="synonym">Sarcophilus laniarius</name>
    <dbReference type="NCBI Taxonomy" id="9305"/>
    <lineage>
        <taxon>Eukaryota</taxon>
        <taxon>Metazoa</taxon>
        <taxon>Chordata</taxon>
        <taxon>Craniata</taxon>
        <taxon>Vertebrata</taxon>
        <taxon>Euteleostomi</taxon>
        <taxon>Mammalia</taxon>
        <taxon>Metatheria</taxon>
        <taxon>Dasyuromorphia</taxon>
        <taxon>Dasyuridae</taxon>
        <taxon>Sarcophilus</taxon>
    </lineage>
</organism>
<name>A0A7N4NWE3_SARHA</name>
<evidence type="ECO:0000256" key="2">
    <source>
        <dbReference type="ARBA" id="ARBA00006449"/>
    </source>
</evidence>
<dbReference type="Gene3D" id="1.50.10.20">
    <property type="match status" value="1"/>
</dbReference>
<dbReference type="InterPro" id="IPR008930">
    <property type="entry name" value="Terpenoid_cyclase/PrenylTrfase"/>
</dbReference>
<feature type="binding site" evidence="7">
    <location>
        <position position="270"/>
    </location>
    <ligand>
        <name>cyanocob(III)alamin</name>
        <dbReference type="ChEBI" id="CHEBI:17439"/>
    </ligand>
</feature>
<reference evidence="10 11" key="1">
    <citation type="journal article" date="2011" name="Proc. Natl. Acad. Sci. U.S.A.">
        <title>Genetic diversity and population structure of the endangered marsupial Sarcophilus harrisii (Tasmanian devil).</title>
        <authorList>
            <person name="Miller W."/>
            <person name="Hayes V.M."/>
            <person name="Ratan A."/>
            <person name="Petersen D.C."/>
            <person name="Wittekindt N.E."/>
            <person name="Miller J."/>
            <person name="Walenz B."/>
            <person name="Knight J."/>
            <person name="Qi J."/>
            <person name="Zhao F."/>
            <person name="Wang Q."/>
            <person name="Bedoya-Reina O.C."/>
            <person name="Katiyar N."/>
            <person name="Tomsho L.P."/>
            <person name="Kasson L.M."/>
            <person name="Hardie R.A."/>
            <person name="Woodbridge P."/>
            <person name="Tindall E.A."/>
            <person name="Bertelsen M.F."/>
            <person name="Dixon D."/>
            <person name="Pyecroft S."/>
            <person name="Helgen K.M."/>
            <person name="Lesk A.M."/>
            <person name="Pringle T.H."/>
            <person name="Patterson N."/>
            <person name="Zhang Y."/>
            <person name="Kreiss A."/>
            <person name="Woods G.M."/>
            <person name="Jones M.E."/>
            <person name="Schuster S.C."/>
        </authorList>
    </citation>
    <scope>NUCLEOTIDE SEQUENCE [LARGE SCALE GENOMIC DNA]</scope>
</reference>
<evidence type="ECO:0000313" key="10">
    <source>
        <dbReference type="Ensembl" id="ENSSHAP00000028796.1"/>
    </source>
</evidence>
<evidence type="ECO:0000259" key="9">
    <source>
        <dbReference type="Pfam" id="PF14478"/>
    </source>
</evidence>
<evidence type="ECO:0000256" key="5">
    <source>
        <dbReference type="ARBA" id="ARBA00022729"/>
    </source>
</evidence>
<dbReference type="GeneTree" id="ENSGT00530000063370"/>
<dbReference type="InterPro" id="IPR027954">
    <property type="entry name" value="Transcobalamin-like_C"/>
</dbReference>
<keyword evidence="11" id="KW-1185">Reference proteome</keyword>
<feature type="disulfide bond" evidence="8">
    <location>
        <begin position="147"/>
        <end position="188"/>
    </location>
</feature>
<dbReference type="Proteomes" id="UP000007648">
    <property type="component" value="Unassembled WGS sequence"/>
</dbReference>
<proteinExistence type="inferred from homology"/>
<dbReference type="Gene3D" id="2.170.130.30">
    <property type="match status" value="1"/>
</dbReference>
<comment type="subcellular location">
    <subcellularLocation>
        <location evidence="1">Secreted</location>
    </subcellularLocation>
</comment>
<protein>
    <submittedName>
        <fullName evidence="10">Transcobalamin 1</fullName>
    </submittedName>
</protein>
<evidence type="ECO:0000256" key="7">
    <source>
        <dbReference type="PIRSR" id="PIRSR602157-1"/>
    </source>
</evidence>
<dbReference type="AlphaFoldDB" id="A0A7N4NWE3"/>
<reference evidence="10" key="3">
    <citation type="submission" date="2025-09" db="UniProtKB">
        <authorList>
            <consortium name="Ensembl"/>
        </authorList>
    </citation>
    <scope>IDENTIFICATION</scope>
</reference>
<feature type="binding site" evidence="7">
    <location>
        <position position="222"/>
    </location>
    <ligand>
        <name>cyanocob(III)alamin</name>
        <dbReference type="ChEBI" id="CHEBI:17439"/>
    </ligand>
</feature>
<keyword evidence="5" id="KW-0732">Signal</keyword>
<keyword evidence="6 7" id="KW-0170">Cobalt</keyword>
<feature type="domain" description="Transcobalamin-like C-terminal" evidence="9">
    <location>
        <begin position="338"/>
        <end position="414"/>
    </location>
</feature>
<dbReference type="InterPro" id="IPR002157">
    <property type="entry name" value="Cbl-bd_prot"/>
</dbReference>
<comment type="similarity">
    <text evidence="2">Belongs to the eukaryotic cobalamin transport proteins family.</text>
</comment>
<evidence type="ECO:0000256" key="4">
    <source>
        <dbReference type="ARBA" id="ARBA00022525"/>
    </source>
</evidence>
<evidence type="ECO:0000256" key="6">
    <source>
        <dbReference type="ARBA" id="ARBA00023285"/>
    </source>
</evidence>
<dbReference type="PANTHER" id="PTHR10559">
    <property type="entry name" value="TRANSCOBALAMIN-1/GASTRIC INTRINSIC FACTOR"/>
    <property type="match status" value="1"/>
</dbReference>
<evidence type="ECO:0000256" key="3">
    <source>
        <dbReference type="ARBA" id="ARBA00022426"/>
    </source>
</evidence>
<keyword evidence="3" id="KW-0406">Ion transport</keyword>
<evidence type="ECO:0000256" key="1">
    <source>
        <dbReference type="ARBA" id="ARBA00004613"/>
    </source>
</evidence>
<dbReference type="GO" id="GO:0015889">
    <property type="term" value="P:cobalamin transport"/>
    <property type="evidence" value="ECO:0007669"/>
    <property type="project" value="InterPro"/>
</dbReference>
<dbReference type="PANTHER" id="PTHR10559:SF13">
    <property type="entry name" value="TRANSCOBALAMIN-1"/>
    <property type="match status" value="1"/>
</dbReference>
<dbReference type="GO" id="GO:0005615">
    <property type="term" value="C:extracellular space"/>
    <property type="evidence" value="ECO:0007669"/>
    <property type="project" value="TreeGrafter"/>
</dbReference>
<dbReference type="PROSITE" id="PS00468">
    <property type="entry name" value="COBALAMIN_BINDING"/>
    <property type="match status" value="1"/>
</dbReference>
<feature type="binding site" evidence="7">
    <location>
        <begin position="134"/>
        <end position="138"/>
    </location>
    <ligand>
        <name>cyanocob(III)alamin</name>
        <dbReference type="ChEBI" id="CHEBI:17439"/>
    </ligand>
</feature>
<feature type="binding site" evidence="7">
    <location>
        <begin position="368"/>
        <end position="369"/>
    </location>
    <ligand>
        <name>cyanocob(III)alamin</name>
        <dbReference type="ChEBI" id="CHEBI:17439"/>
    </ligand>
</feature>
<feature type="binding site" evidence="7">
    <location>
        <position position="394"/>
    </location>
    <ligand>
        <name>cyanocob(III)alamin</name>
        <dbReference type="ChEBI" id="CHEBI:17439"/>
    </ligand>
</feature>